<evidence type="ECO:0000256" key="3">
    <source>
        <dbReference type="ARBA" id="ARBA00022475"/>
    </source>
</evidence>
<dbReference type="InterPro" id="IPR024194">
    <property type="entry name" value="Ac/AlaTfrase_AlgI/DltB"/>
</dbReference>
<keyword evidence="6 7" id="KW-0472">Membrane</keyword>
<dbReference type="InterPro" id="IPR004299">
    <property type="entry name" value="MBOAT_fam"/>
</dbReference>
<dbReference type="PIRSF" id="PIRSF500217">
    <property type="entry name" value="AlgI"/>
    <property type="match status" value="1"/>
</dbReference>
<feature type="transmembrane region" description="Helical" evidence="8">
    <location>
        <begin position="82"/>
        <end position="100"/>
    </location>
</feature>
<evidence type="ECO:0000256" key="7">
    <source>
        <dbReference type="PIRNR" id="PIRNR016636"/>
    </source>
</evidence>
<keyword evidence="3 7" id="KW-1003">Cell membrane</keyword>
<evidence type="ECO:0000256" key="8">
    <source>
        <dbReference type="SAM" id="Phobius"/>
    </source>
</evidence>
<dbReference type="PATRIC" id="fig|272123.3.peg.4923"/>
<dbReference type="InterPro" id="IPR051085">
    <property type="entry name" value="MB_O-acyltransferase"/>
</dbReference>
<comment type="subcellular location">
    <subcellularLocation>
        <location evidence="1">Cell membrane</location>
        <topology evidence="1">Multi-pass membrane protein</topology>
    </subcellularLocation>
</comment>
<feature type="transmembrane region" description="Helical" evidence="8">
    <location>
        <begin position="236"/>
        <end position="253"/>
    </location>
</feature>
<feature type="transmembrane region" description="Helical" evidence="8">
    <location>
        <begin position="6"/>
        <end position="26"/>
    </location>
</feature>
<dbReference type="PIRSF" id="PIRSF016636">
    <property type="entry name" value="AlgI_DltB"/>
    <property type="match status" value="1"/>
</dbReference>
<evidence type="ECO:0000256" key="4">
    <source>
        <dbReference type="ARBA" id="ARBA00022692"/>
    </source>
</evidence>
<feature type="transmembrane region" description="Helical" evidence="8">
    <location>
        <begin position="259"/>
        <end position="280"/>
    </location>
</feature>
<feature type="transmembrane region" description="Helical" evidence="8">
    <location>
        <begin position="462"/>
        <end position="485"/>
    </location>
</feature>
<dbReference type="HOGENOM" id="CLU_025255_1_3_3"/>
<dbReference type="PANTHER" id="PTHR13285:SF18">
    <property type="entry name" value="PROTEIN-CYSTEINE N-PALMITOYLTRANSFERASE RASP"/>
    <property type="match status" value="1"/>
</dbReference>
<name>K9ZNH0_ANACC</name>
<dbReference type="PANTHER" id="PTHR13285">
    <property type="entry name" value="ACYLTRANSFERASE"/>
    <property type="match status" value="1"/>
</dbReference>
<sequence length="487" mass="56160">MNFSEFSFWWVLLLFSIPYFTVRYVAKSLNLWRGIFDTVGLVSMSLFLFLNASKSSFIIFICEIIFNYAMVWLMLRQEKWQAKAIATIVVVIDVAILAYFKYLNFFVEDVLGLVIPGLATNWQSKSIPGMGSIPPGLSFYTFQMVAFVVDSYKSAKKQPIAALDYVNFVSFFPQVVAGPIERRADFFPQIENFQFKFTLDNFESGFRWLSLGLFMKFVLADNISPYIKVDQVDNPWLVWFFAFLFTLQIYFDFGGYSFIALGLAKFLGVNLTLNFLAPYTSQSINEFWRRWHVTLSTWFRDYVFLPLMGKNMKLAPFYLFITFTLSGFWHGAAWNFIIWGAYHGLLLLVLRYAGRPFYKFLGQQKFLMPQFISWALTFGSIILGCLFFMETNTLRLVEKLKVLVTPGNYSLSNLGEALTFFNGNGAAALVLTLVLSIGLLLMEQIGVWRQGETEYDLLISPWVSRVLLVLTILFAANTPSPFIYFEF</sequence>
<dbReference type="Proteomes" id="UP000010474">
    <property type="component" value="Chromosome"/>
</dbReference>
<dbReference type="Pfam" id="PF03062">
    <property type="entry name" value="MBOAT"/>
    <property type="match status" value="1"/>
</dbReference>
<keyword evidence="10" id="KW-1185">Reference proteome</keyword>
<dbReference type="AlphaFoldDB" id="K9ZNH0"/>
<keyword evidence="5 8" id="KW-1133">Transmembrane helix</keyword>
<feature type="transmembrane region" description="Helical" evidence="8">
    <location>
        <begin position="314"/>
        <end position="330"/>
    </location>
</feature>
<organism evidence="9 10">
    <name type="scientific">Anabaena cylindrica (strain ATCC 27899 / PCC 7122)</name>
    <dbReference type="NCBI Taxonomy" id="272123"/>
    <lineage>
        <taxon>Bacteria</taxon>
        <taxon>Bacillati</taxon>
        <taxon>Cyanobacteriota</taxon>
        <taxon>Cyanophyceae</taxon>
        <taxon>Nostocales</taxon>
        <taxon>Nostocaceae</taxon>
        <taxon>Anabaena</taxon>
    </lineage>
</organism>
<evidence type="ECO:0000313" key="9">
    <source>
        <dbReference type="EMBL" id="AFZ59875.1"/>
    </source>
</evidence>
<feature type="transmembrane region" description="Helical" evidence="8">
    <location>
        <begin position="56"/>
        <end position="75"/>
    </location>
</feature>
<gene>
    <name evidence="9" type="ordered locus">Anacy_4520</name>
</gene>
<dbReference type="OrthoDB" id="9805788at2"/>
<dbReference type="InterPro" id="IPR028362">
    <property type="entry name" value="AlgI"/>
</dbReference>
<keyword evidence="4 8" id="KW-0812">Transmembrane</keyword>
<keyword evidence="7 9" id="KW-0808">Transferase</keyword>
<dbReference type="KEGG" id="acy:Anacy_4520"/>
<feature type="transmembrane region" description="Helical" evidence="8">
    <location>
        <begin position="366"/>
        <end position="389"/>
    </location>
</feature>
<dbReference type="GO" id="GO:0042121">
    <property type="term" value="P:alginic acid biosynthetic process"/>
    <property type="evidence" value="ECO:0007669"/>
    <property type="project" value="InterPro"/>
</dbReference>
<reference evidence="10" key="1">
    <citation type="journal article" date="2013" name="Proc. Natl. Acad. Sci. U.S.A.">
        <title>Improving the coverage of the cyanobacterial phylum using diversity-driven genome sequencing.</title>
        <authorList>
            <person name="Shih P.M."/>
            <person name="Wu D."/>
            <person name="Latifi A."/>
            <person name="Axen S.D."/>
            <person name="Fewer D.P."/>
            <person name="Talla E."/>
            <person name="Calteau A."/>
            <person name="Cai F."/>
            <person name="Tandeau de Marsac N."/>
            <person name="Rippka R."/>
            <person name="Herdman M."/>
            <person name="Sivonen K."/>
            <person name="Coursin T."/>
            <person name="Laurent T."/>
            <person name="Goodwin L."/>
            <person name="Nolan M."/>
            <person name="Davenport K.W."/>
            <person name="Han C.S."/>
            <person name="Rubin E.M."/>
            <person name="Eisen J.A."/>
            <person name="Woyke T."/>
            <person name="Gugger M."/>
            <person name="Kerfeld C.A."/>
        </authorList>
    </citation>
    <scope>NUCLEOTIDE SEQUENCE [LARGE SCALE GENOMIC DNA]</scope>
    <source>
        <strain evidence="10">ATCC 27899 / PCC 7122</strain>
    </source>
</reference>
<dbReference type="EMBL" id="CP003659">
    <property type="protein sequence ID" value="AFZ59875.1"/>
    <property type="molecule type" value="Genomic_DNA"/>
</dbReference>
<dbReference type="GO" id="GO:0005886">
    <property type="term" value="C:plasma membrane"/>
    <property type="evidence" value="ECO:0007669"/>
    <property type="project" value="UniProtKB-SubCell"/>
</dbReference>
<evidence type="ECO:0000256" key="6">
    <source>
        <dbReference type="ARBA" id="ARBA00023136"/>
    </source>
</evidence>
<comment type="similarity">
    <text evidence="2 7">Belongs to the membrane-bound acyltransferase family.</text>
</comment>
<evidence type="ECO:0000256" key="5">
    <source>
        <dbReference type="ARBA" id="ARBA00022989"/>
    </source>
</evidence>
<evidence type="ECO:0000256" key="2">
    <source>
        <dbReference type="ARBA" id="ARBA00010323"/>
    </source>
</evidence>
<evidence type="ECO:0000256" key="1">
    <source>
        <dbReference type="ARBA" id="ARBA00004651"/>
    </source>
</evidence>
<accession>K9ZNH0</accession>
<dbReference type="eggNOG" id="COG1696">
    <property type="taxonomic scope" value="Bacteria"/>
</dbReference>
<dbReference type="GO" id="GO:0016746">
    <property type="term" value="F:acyltransferase activity"/>
    <property type="evidence" value="ECO:0007669"/>
    <property type="project" value="UniProtKB-KW"/>
</dbReference>
<keyword evidence="7" id="KW-0012">Acyltransferase</keyword>
<evidence type="ECO:0000313" key="10">
    <source>
        <dbReference type="Proteomes" id="UP000010474"/>
    </source>
</evidence>
<proteinExistence type="inferred from homology"/>
<protein>
    <submittedName>
        <fullName evidence="9">Membrane bound O-acyl transferase MBOAT family protein</fullName>
    </submittedName>
</protein>
<feature type="transmembrane region" description="Helical" evidence="8">
    <location>
        <begin position="420"/>
        <end position="441"/>
    </location>
</feature>
<dbReference type="STRING" id="272123.Anacy_4520"/>